<protein>
    <recommendedName>
        <fullName evidence="5">Crinkler effector protein N-terminal domain-containing protein</fullName>
    </recommendedName>
</protein>
<comment type="subcellular location">
    <subcellularLocation>
        <location evidence="1">Host cell</location>
    </subcellularLocation>
    <subcellularLocation>
        <location evidence="2">Secreted</location>
    </subcellularLocation>
</comment>
<dbReference type="OrthoDB" id="4062651at2759"/>
<sequence length="624" mass="70094">MAVEKLRLTYLLWPDDNPNEHVVVLYVDSNKIISSLKTLIKQDEFHRLAHVESRDLVLWKCSGLSDDDDLGPTLESVRFDGSDHRLVRLSNVHHKISQHFGDGDISNEPFDILVEVPTPDQPSDLHDQTKDEDKEEEEKYNQITDLILTTRRKFKRTIEKNYNSPPPSTSAKSGGYITFQNDRDPIYDGRYVAANPAETRAPPIQLYHPAFGHFLDESTNKDLQVPLNVVRATARFMGDASGIFKDEAMRRSTIRPKLLAVLSMGMEKSTNLDSTSANGMVITRALMMGEVAAIGIEEDKNKFGDGGSDPSTQAGFSYGRYWAQPNHANIRQNSCCPSFLIAIAGTSIAILGAVWTDKIIVQRLTDYIWHGHGSIFNDETIYRNARILYALGKSLHRLEVFYQSLQVQTQPPIPKKLEPRYFPSINAYCGPDDTIISFTWVVPLELDSVCTTYLAKTNGPASELIVVKFVLRYNKDAHELLAENGMAPKLRYCGKVGIRDGDPSYGPLCMIVMDFVDGETLDKTSNYPPMLSQRIREILAILHQADYVFGDLRGPNVMITKNNEVMFIDFDMVGKHGESIYPIMMSPSIQWADGVADGLCVMLKEHDLHMLKQFVPGACAHGWS</sequence>
<dbReference type="GO" id="GO:0043657">
    <property type="term" value="C:host cell"/>
    <property type="evidence" value="ECO:0007669"/>
    <property type="project" value="UniProtKB-SubCell"/>
</dbReference>
<dbReference type="SUPFAM" id="SSF56112">
    <property type="entry name" value="Protein kinase-like (PK-like)"/>
    <property type="match status" value="1"/>
</dbReference>
<keyword evidence="7" id="KW-1185">Reference proteome</keyword>
<proteinExistence type="predicted"/>
<evidence type="ECO:0000256" key="4">
    <source>
        <dbReference type="SAM" id="MobiDB-lite"/>
    </source>
</evidence>
<keyword evidence="3" id="KW-0964">Secreted</keyword>
<feature type="domain" description="Crinkler effector protein N-terminal" evidence="5">
    <location>
        <begin position="19"/>
        <end position="114"/>
    </location>
</feature>
<dbReference type="GO" id="GO:0005576">
    <property type="term" value="C:extracellular region"/>
    <property type="evidence" value="ECO:0007669"/>
    <property type="project" value="UniProtKB-SubCell"/>
</dbReference>
<evidence type="ECO:0000259" key="5">
    <source>
        <dbReference type="Pfam" id="PF20147"/>
    </source>
</evidence>
<name>A0A067SG14_GALM3</name>
<accession>A0A067SG14</accession>
<dbReference type="InterPro" id="IPR011009">
    <property type="entry name" value="Kinase-like_dom_sf"/>
</dbReference>
<dbReference type="Pfam" id="PF20147">
    <property type="entry name" value="Crinkler"/>
    <property type="match status" value="1"/>
</dbReference>
<evidence type="ECO:0000256" key="2">
    <source>
        <dbReference type="ARBA" id="ARBA00004613"/>
    </source>
</evidence>
<reference evidence="7" key="1">
    <citation type="journal article" date="2014" name="Proc. Natl. Acad. Sci. U.S.A.">
        <title>Extensive sampling of basidiomycete genomes demonstrates inadequacy of the white-rot/brown-rot paradigm for wood decay fungi.</title>
        <authorList>
            <person name="Riley R."/>
            <person name="Salamov A.A."/>
            <person name="Brown D.W."/>
            <person name="Nagy L.G."/>
            <person name="Floudas D."/>
            <person name="Held B.W."/>
            <person name="Levasseur A."/>
            <person name="Lombard V."/>
            <person name="Morin E."/>
            <person name="Otillar R."/>
            <person name="Lindquist E.A."/>
            <person name="Sun H."/>
            <person name="LaButti K.M."/>
            <person name="Schmutz J."/>
            <person name="Jabbour D."/>
            <person name="Luo H."/>
            <person name="Baker S.E."/>
            <person name="Pisabarro A.G."/>
            <person name="Walton J.D."/>
            <person name="Blanchette R.A."/>
            <person name="Henrissat B."/>
            <person name="Martin F."/>
            <person name="Cullen D."/>
            <person name="Hibbett D.S."/>
            <person name="Grigoriev I.V."/>
        </authorList>
    </citation>
    <scope>NUCLEOTIDE SEQUENCE [LARGE SCALE GENOMIC DNA]</scope>
    <source>
        <strain evidence="7">CBS 339.88</strain>
    </source>
</reference>
<dbReference type="Gene3D" id="1.10.510.10">
    <property type="entry name" value="Transferase(Phosphotransferase) domain 1"/>
    <property type="match status" value="1"/>
</dbReference>
<dbReference type="EMBL" id="KL142400">
    <property type="protein sequence ID" value="KDR69875.1"/>
    <property type="molecule type" value="Genomic_DNA"/>
</dbReference>
<dbReference type="HOGENOM" id="CLU_013871_2_1_1"/>
<organism evidence="6 7">
    <name type="scientific">Galerina marginata (strain CBS 339.88)</name>
    <dbReference type="NCBI Taxonomy" id="685588"/>
    <lineage>
        <taxon>Eukaryota</taxon>
        <taxon>Fungi</taxon>
        <taxon>Dikarya</taxon>
        <taxon>Basidiomycota</taxon>
        <taxon>Agaricomycotina</taxon>
        <taxon>Agaricomycetes</taxon>
        <taxon>Agaricomycetidae</taxon>
        <taxon>Agaricales</taxon>
        <taxon>Agaricineae</taxon>
        <taxon>Strophariaceae</taxon>
        <taxon>Galerina</taxon>
    </lineage>
</organism>
<feature type="compositionally biased region" description="Basic and acidic residues" evidence="4">
    <location>
        <begin position="123"/>
        <end position="139"/>
    </location>
</feature>
<dbReference type="InterPro" id="IPR045379">
    <property type="entry name" value="Crinkler_N"/>
</dbReference>
<feature type="region of interest" description="Disordered" evidence="4">
    <location>
        <begin position="116"/>
        <end position="139"/>
    </location>
</feature>
<dbReference type="STRING" id="685588.A0A067SG14"/>
<evidence type="ECO:0000256" key="1">
    <source>
        <dbReference type="ARBA" id="ARBA00004340"/>
    </source>
</evidence>
<evidence type="ECO:0000313" key="6">
    <source>
        <dbReference type="EMBL" id="KDR69875.1"/>
    </source>
</evidence>
<gene>
    <name evidence="6" type="ORF">GALMADRAFT_255724</name>
</gene>
<dbReference type="Proteomes" id="UP000027222">
    <property type="component" value="Unassembled WGS sequence"/>
</dbReference>
<dbReference type="AlphaFoldDB" id="A0A067SG14"/>
<evidence type="ECO:0000313" key="7">
    <source>
        <dbReference type="Proteomes" id="UP000027222"/>
    </source>
</evidence>
<evidence type="ECO:0000256" key="3">
    <source>
        <dbReference type="ARBA" id="ARBA00022525"/>
    </source>
</evidence>